<dbReference type="PROSITE" id="PS51898">
    <property type="entry name" value="TYR_RECOMBINASE"/>
    <property type="match status" value="1"/>
</dbReference>
<sequence length="282" mass="31894">MRLTDAAIRRAKPTDKTQKLFDGFGLFLEITPTGGKRWRQKYRFGGKEKLLAHGTYPTVTLAEARERRDEARKLLARDLDPAEHRKAERAAGTERAGNTFEVIAREWLAKQEWVPHYRVKVEAWFKNDIWPWIGSLPVADIPAPQFLQCARRMENRVAIESAHRMLQNCGQAMRYAIATGRAERNPVADLRGALKSPPERHHAAITDPKEIGGLLRAIDAYTGSLPTKIALQLAPLVFVRPGELRQAEWSEIDLDAAEWNIPAGKMKLRQPHLVTLSSQAVE</sequence>
<dbReference type="GO" id="GO:0015074">
    <property type="term" value="P:DNA integration"/>
    <property type="evidence" value="ECO:0007669"/>
    <property type="project" value="UniProtKB-KW"/>
</dbReference>
<evidence type="ECO:0000313" key="7">
    <source>
        <dbReference type="Proteomes" id="UP000557899"/>
    </source>
</evidence>
<comment type="similarity">
    <text evidence="1">Belongs to the 'phage' integrase family.</text>
</comment>
<dbReference type="Pfam" id="PF13356">
    <property type="entry name" value="Arm-DNA-bind_3"/>
    <property type="match status" value="1"/>
</dbReference>
<dbReference type="InterPro" id="IPR038488">
    <property type="entry name" value="Integrase_DNA-bd_sf"/>
</dbReference>
<protein>
    <submittedName>
        <fullName evidence="6">Integrase arm-type DNA-binding domain-containing protein</fullName>
    </submittedName>
</protein>
<dbReference type="Pfam" id="PF22022">
    <property type="entry name" value="Phage_int_M"/>
    <property type="match status" value="1"/>
</dbReference>
<gene>
    <name evidence="6" type="ORF">GX859_10385</name>
</gene>
<keyword evidence="3 6" id="KW-0238">DNA-binding</keyword>
<accession>A0A7X6SW01</accession>
<evidence type="ECO:0000256" key="1">
    <source>
        <dbReference type="ARBA" id="ARBA00008857"/>
    </source>
</evidence>
<dbReference type="Proteomes" id="UP000557899">
    <property type="component" value="Unassembled WGS sequence"/>
</dbReference>
<dbReference type="InterPro" id="IPR013762">
    <property type="entry name" value="Integrase-like_cat_sf"/>
</dbReference>
<keyword evidence="4" id="KW-0233">DNA recombination</keyword>
<evidence type="ECO:0000313" key="6">
    <source>
        <dbReference type="EMBL" id="NLA56674.1"/>
    </source>
</evidence>
<dbReference type="GO" id="GO:0006310">
    <property type="term" value="P:DNA recombination"/>
    <property type="evidence" value="ECO:0007669"/>
    <property type="project" value="UniProtKB-KW"/>
</dbReference>
<dbReference type="InterPro" id="IPR025166">
    <property type="entry name" value="Integrase_DNA_bind_dom"/>
</dbReference>
<dbReference type="InterPro" id="IPR050808">
    <property type="entry name" value="Phage_Integrase"/>
</dbReference>
<keyword evidence="2" id="KW-0229">DNA integration</keyword>
<dbReference type="Gene3D" id="3.30.160.390">
    <property type="entry name" value="Integrase, DNA-binding domain"/>
    <property type="match status" value="1"/>
</dbReference>
<dbReference type="InterPro" id="IPR053876">
    <property type="entry name" value="Phage_int_M"/>
</dbReference>
<dbReference type="Gene3D" id="1.10.443.10">
    <property type="entry name" value="Intergrase catalytic core"/>
    <property type="match status" value="1"/>
</dbReference>
<dbReference type="AlphaFoldDB" id="A0A7X6SW01"/>
<feature type="domain" description="Tyr recombinase" evidence="5">
    <location>
        <begin position="201"/>
        <end position="282"/>
    </location>
</feature>
<proteinExistence type="inferred from homology"/>
<dbReference type="InterPro" id="IPR011010">
    <property type="entry name" value="DNA_brk_join_enz"/>
</dbReference>
<evidence type="ECO:0000256" key="2">
    <source>
        <dbReference type="ARBA" id="ARBA00022908"/>
    </source>
</evidence>
<dbReference type="InterPro" id="IPR002104">
    <property type="entry name" value="Integrase_catalytic"/>
</dbReference>
<dbReference type="EMBL" id="JAAZHI010000201">
    <property type="protein sequence ID" value="NLA56674.1"/>
    <property type="molecule type" value="Genomic_DNA"/>
</dbReference>
<reference evidence="6 7" key="1">
    <citation type="journal article" date="2020" name="Biotechnol. Biofuels">
        <title>New insights from the biogas microbiome by comprehensive genome-resolved metagenomics of nearly 1600 species originating from multiple anaerobic digesters.</title>
        <authorList>
            <person name="Campanaro S."/>
            <person name="Treu L."/>
            <person name="Rodriguez-R L.M."/>
            <person name="Kovalovszki A."/>
            <person name="Ziels R.M."/>
            <person name="Maus I."/>
            <person name="Zhu X."/>
            <person name="Kougias P.G."/>
            <person name="Basile A."/>
            <person name="Luo G."/>
            <person name="Schluter A."/>
            <person name="Konstantinidis K.T."/>
            <person name="Angelidaki I."/>
        </authorList>
    </citation>
    <scope>NUCLEOTIDE SEQUENCE [LARGE SCALE GENOMIC DNA]</scope>
    <source>
        <strain evidence="6">AS15tlH2ME_198</strain>
    </source>
</reference>
<dbReference type="GO" id="GO:0003677">
    <property type="term" value="F:DNA binding"/>
    <property type="evidence" value="ECO:0007669"/>
    <property type="project" value="UniProtKB-KW"/>
</dbReference>
<dbReference type="PANTHER" id="PTHR30629:SF2">
    <property type="entry name" value="PROPHAGE INTEGRASE INTS-RELATED"/>
    <property type="match status" value="1"/>
</dbReference>
<dbReference type="InterPro" id="IPR010998">
    <property type="entry name" value="Integrase_recombinase_N"/>
</dbReference>
<comment type="caution">
    <text evidence="6">The sequence shown here is derived from an EMBL/GenBank/DDBJ whole genome shotgun (WGS) entry which is preliminary data.</text>
</comment>
<evidence type="ECO:0000259" key="5">
    <source>
        <dbReference type="PROSITE" id="PS51898"/>
    </source>
</evidence>
<dbReference type="Gene3D" id="1.10.150.130">
    <property type="match status" value="1"/>
</dbReference>
<organism evidence="6 7">
    <name type="scientific">Corynebacterium humireducens</name>
    <dbReference type="NCBI Taxonomy" id="1223514"/>
    <lineage>
        <taxon>Bacteria</taxon>
        <taxon>Bacillati</taxon>
        <taxon>Actinomycetota</taxon>
        <taxon>Actinomycetes</taxon>
        <taxon>Mycobacteriales</taxon>
        <taxon>Corynebacteriaceae</taxon>
        <taxon>Corynebacterium</taxon>
    </lineage>
</organism>
<dbReference type="SUPFAM" id="SSF56349">
    <property type="entry name" value="DNA breaking-rejoining enzymes"/>
    <property type="match status" value="1"/>
</dbReference>
<evidence type="ECO:0000256" key="4">
    <source>
        <dbReference type="ARBA" id="ARBA00023172"/>
    </source>
</evidence>
<evidence type="ECO:0000256" key="3">
    <source>
        <dbReference type="ARBA" id="ARBA00023125"/>
    </source>
</evidence>
<dbReference type="PANTHER" id="PTHR30629">
    <property type="entry name" value="PROPHAGE INTEGRASE"/>
    <property type="match status" value="1"/>
</dbReference>
<feature type="non-terminal residue" evidence="6">
    <location>
        <position position="282"/>
    </location>
</feature>
<name>A0A7X6SW01_9CORY</name>